<reference evidence="2" key="2">
    <citation type="submission" date="2020-05" db="UniProtKB">
        <authorList>
            <consortium name="EnsemblMetazoa"/>
        </authorList>
    </citation>
    <scope>IDENTIFICATION</scope>
    <source>
        <strain evidence="2">maculatus3</strain>
    </source>
</reference>
<keyword evidence="3" id="KW-1185">Reference proteome</keyword>
<evidence type="ECO:0008006" key="4">
    <source>
        <dbReference type="Google" id="ProtNLM"/>
    </source>
</evidence>
<evidence type="ECO:0000313" key="3">
    <source>
        <dbReference type="Proteomes" id="UP000075901"/>
    </source>
</evidence>
<dbReference type="EnsemblMetazoa" id="AMAM020548-RA">
    <property type="protein sequence ID" value="AMAM020548-PA"/>
    <property type="gene ID" value="AMAM020548"/>
</dbReference>
<dbReference type="AlphaFoldDB" id="A0A182T6D0"/>
<feature type="chain" id="PRO_5008136491" description="Secreted protein" evidence="1">
    <location>
        <begin position="21"/>
        <end position="106"/>
    </location>
</feature>
<evidence type="ECO:0000313" key="2">
    <source>
        <dbReference type="EnsemblMetazoa" id="AMAM020548-PA"/>
    </source>
</evidence>
<dbReference type="Proteomes" id="UP000075901">
    <property type="component" value="Unassembled WGS sequence"/>
</dbReference>
<keyword evidence="1" id="KW-0732">Signal</keyword>
<reference evidence="3" key="1">
    <citation type="submission" date="2013-09" db="EMBL/GenBank/DDBJ databases">
        <title>The Genome Sequence of Anopheles maculatus species B.</title>
        <authorList>
            <consortium name="The Broad Institute Genomics Platform"/>
            <person name="Neafsey D.E."/>
            <person name="Besansky N."/>
            <person name="Howell P."/>
            <person name="Walton C."/>
            <person name="Young S.K."/>
            <person name="Zeng Q."/>
            <person name="Gargeya S."/>
            <person name="Fitzgerald M."/>
            <person name="Haas B."/>
            <person name="Abouelleil A."/>
            <person name="Allen A.W."/>
            <person name="Alvarado L."/>
            <person name="Arachchi H.M."/>
            <person name="Berlin A.M."/>
            <person name="Chapman S.B."/>
            <person name="Gainer-Dewar J."/>
            <person name="Goldberg J."/>
            <person name="Griggs A."/>
            <person name="Gujja S."/>
            <person name="Hansen M."/>
            <person name="Howarth C."/>
            <person name="Imamovic A."/>
            <person name="Ireland A."/>
            <person name="Larimer J."/>
            <person name="McCowan C."/>
            <person name="Murphy C."/>
            <person name="Pearson M."/>
            <person name="Poon T.W."/>
            <person name="Priest M."/>
            <person name="Roberts A."/>
            <person name="Saif S."/>
            <person name="Shea T."/>
            <person name="Sisk P."/>
            <person name="Sykes S."/>
            <person name="Wortman J."/>
            <person name="Nusbaum C."/>
            <person name="Birren B."/>
        </authorList>
    </citation>
    <scope>NUCLEOTIDE SEQUENCE [LARGE SCALE GENOMIC DNA]</scope>
    <source>
        <strain evidence="3">maculatus3</strain>
    </source>
</reference>
<protein>
    <recommendedName>
        <fullName evidence="4">Secreted protein</fullName>
    </recommendedName>
</protein>
<feature type="signal peptide" evidence="1">
    <location>
        <begin position="1"/>
        <end position="20"/>
    </location>
</feature>
<proteinExistence type="predicted"/>
<name>A0A182T6D0_9DIPT</name>
<organism evidence="2 3">
    <name type="scientific">Anopheles maculatus</name>
    <dbReference type="NCBI Taxonomy" id="74869"/>
    <lineage>
        <taxon>Eukaryota</taxon>
        <taxon>Metazoa</taxon>
        <taxon>Ecdysozoa</taxon>
        <taxon>Arthropoda</taxon>
        <taxon>Hexapoda</taxon>
        <taxon>Insecta</taxon>
        <taxon>Pterygota</taxon>
        <taxon>Neoptera</taxon>
        <taxon>Endopterygota</taxon>
        <taxon>Diptera</taxon>
        <taxon>Nematocera</taxon>
        <taxon>Culicoidea</taxon>
        <taxon>Culicidae</taxon>
        <taxon>Anophelinae</taxon>
        <taxon>Anopheles</taxon>
        <taxon>Anopheles maculatus group</taxon>
    </lineage>
</organism>
<dbReference type="VEuPathDB" id="VectorBase:AMAM020548"/>
<accession>A0A182T6D0</accession>
<evidence type="ECO:0000256" key="1">
    <source>
        <dbReference type="SAM" id="SignalP"/>
    </source>
</evidence>
<sequence length="106" mass="10740">MIERGRLLLPLLLLPSAVIGASDSVLSATELAVLSAPFVPTSAPPPTKLSSDAFAPSVLSTSGDSCVWMEVAVVVVDVATGSPDTTTTEEVPLFVSSVIVTAVDSA</sequence>